<evidence type="ECO:0000313" key="2">
    <source>
        <dbReference type="EMBL" id="KAK0434689.1"/>
    </source>
</evidence>
<sequence>MTTGFPLHTDQPQSSVIFDNAVWSMPQFRTSYDDPVADLEQRVAELQKNLQDYVSRGRGLSHQFDTVHGALIRLRPACNLPQRQPQALRTSGLDRPQASTFPSSKPPPPTQSSLTFENVGSITAMPPPRVSQEEPAERSALYLQPNLNWLTQAAITSEERAASVYLIPNVFHRQAHPDTQWKSPTMVWPSPLRIHGLLAHNIVPHRLGAVGLKIAGPYPNDVHGNWPKQSTYT</sequence>
<name>A0AA39MI87_9AGAR</name>
<dbReference type="EMBL" id="JAUEPT010000069">
    <property type="protein sequence ID" value="KAK0434689.1"/>
    <property type="molecule type" value="Genomic_DNA"/>
</dbReference>
<accession>A0AA39MI87</accession>
<keyword evidence="3" id="KW-1185">Reference proteome</keyword>
<organism evidence="2 3">
    <name type="scientific">Armillaria borealis</name>
    <dbReference type="NCBI Taxonomy" id="47425"/>
    <lineage>
        <taxon>Eukaryota</taxon>
        <taxon>Fungi</taxon>
        <taxon>Dikarya</taxon>
        <taxon>Basidiomycota</taxon>
        <taxon>Agaricomycotina</taxon>
        <taxon>Agaricomycetes</taxon>
        <taxon>Agaricomycetidae</taxon>
        <taxon>Agaricales</taxon>
        <taxon>Marasmiineae</taxon>
        <taxon>Physalacriaceae</taxon>
        <taxon>Armillaria</taxon>
    </lineage>
</organism>
<evidence type="ECO:0000313" key="3">
    <source>
        <dbReference type="Proteomes" id="UP001175226"/>
    </source>
</evidence>
<reference evidence="2" key="1">
    <citation type="submission" date="2023-06" db="EMBL/GenBank/DDBJ databases">
        <authorList>
            <consortium name="Lawrence Berkeley National Laboratory"/>
            <person name="Ahrendt S."/>
            <person name="Sahu N."/>
            <person name="Indic B."/>
            <person name="Wong-Bajracharya J."/>
            <person name="Merenyi Z."/>
            <person name="Ke H.-M."/>
            <person name="Monk M."/>
            <person name="Kocsube S."/>
            <person name="Drula E."/>
            <person name="Lipzen A."/>
            <person name="Balint B."/>
            <person name="Henrissat B."/>
            <person name="Andreopoulos B."/>
            <person name="Martin F.M."/>
            <person name="Harder C.B."/>
            <person name="Rigling D."/>
            <person name="Ford K.L."/>
            <person name="Foster G.D."/>
            <person name="Pangilinan J."/>
            <person name="Papanicolaou A."/>
            <person name="Barry K."/>
            <person name="LaButti K."/>
            <person name="Viragh M."/>
            <person name="Koriabine M."/>
            <person name="Yan M."/>
            <person name="Riley R."/>
            <person name="Champramary S."/>
            <person name="Plett K.L."/>
            <person name="Tsai I.J."/>
            <person name="Slot J."/>
            <person name="Sipos G."/>
            <person name="Plett J."/>
            <person name="Nagy L.G."/>
            <person name="Grigoriev I.V."/>
        </authorList>
    </citation>
    <scope>NUCLEOTIDE SEQUENCE</scope>
    <source>
        <strain evidence="2">FPL87.14</strain>
    </source>
</reference>
<protein>
    <submittedName>
        <fullName evidence="2">Uncharacterized protein</fullName>
    </submittedName>
</protein>
<gene>
    <name evidence="2" type="ORF">EV421DRAFT_1740692</name>
</gene>
<dbReference type="AlphaFoldDB" id="A0AA39MI87"/>
<comment type="caution">
    <text evidence="2">The sequence shown here is derived from an EMBL/GenBank/DDBJ whole genome shotgun (WGS) entry which is preliminary data.</text>
</comment>
<feature type="region of interest" description="Disordered" evidence="1">
    <location>
        <begin position="83"/>
        <end position="115"/>
    </location>
</feature>
<dbReference type="Proteomes" id="UP001175226">
    <property type="component" value="Unassembled WGS sequence"/>
</dbReference>
<proteinExistence type="predicted"/>
<evidence type="ECO:0000256" key="1">
    <source>
        <dbReference type="SAM" id="MobiDB-lite"/>
    </source>
</evidence>